<keyword evidence="2" id="KW-0808">Transferase</keyword>
<dbReference type="InterPro" id="IPR016461">
    <property type="entry name" value="COMT-like"/>
</dbReference>
<evidence type="ECO:0000256" key="2">
    <source>
        <dbReference type="ARBA" id="ARBA00022679"/>
    </source>
</evidence>
<dbReference type="AlphaFoldDB" id="A0A8K0WNM8"/>
<reference evidence="5" key="1">
    <citation type="journal article" date="2021" name="Nat. Commun.">
        <title>Genetic determinants of endophytism in the Arabidopsis root mycobiome.</title>
        <authorList>
            <person name="Mesny F."/>
            <person name="Miyauchi S."/>
            <person name="Thiergart T."/>
            <person name="Pickel B."/>
            <person name="Atanasova L."/>
            <person name="Karlsson M."/>
            <person name="Huettel B."/>
            <person name="Barry K.W."/>
            <person name="Haridas S."/>
            <person name="Chen C."/>
            <person name="Bauer D."/>
            <person name="Andreopoulos W."/>
            <person name="Pangilinan J."/>
            <person name="LaButti K."/>
            <person name="Riley R."/>
            <person name="Lipzen A."/>
            <person name="Clum A."/>
            <person name="Drula E."/>
            <person name="Henrissat B."/>
            <person name="Kohler A."/>
            <person name="Grigoriev I.V."/>
            <person name="Martin F.M."/>
            <person name="Hacquard S."/>
        </authorList>
    </citation>
    <scope>NUCLEOTIDE SEQUENCE</scope>
    <source>
        <strain evidence="5">MPI-CAGE-CH-0235</strain>
    </source>
</reference>
<dbReference type="InterPro" id="IPR001077">
    <property type="entry name" value="COMT_C"/>
</dbReference>
<keyword evidence="3" id="KW-0949">S-adenosyl-L-methionine</keyword>
<dbReference type="InterPro" id="IPR036390">
    <property type="entry name" value="WH_DNA-bd_sf"/>
</dbReference>
<dbReference type="PANTHER" id="PTHR43712">
    <property type="entry name" value="PUTATIVE (AFU_ORTHOLOGUE AFUA_4G14580)-RELATED"/>
    <property type="match status" value="1"/>
</dbReference>
<comment type="caution">
    <text evidence="5">The sequence shown here is derived from an EMBL/GenBank/DDBJ whole genome shotgun (WGS) entry which is preliminary data.</text>
</comment>
<keyword evidence="1 5" id="KW-0489">Methyltransferase</keyword>
<dbReference type="SUPFAM" id="SSF53335">
    <property type="entry name" value="S-adenosyl-L-methionine-dependent methyltransferases"/>
    <property type="match status" value="1"/>
</dbReference>
<dbReference type="PANTHER" id="PTHR43712:SF1">
    <property type="entry name" value="HYPOTHETICAL O-METHYLTRANSFERASE (EUROFUNG)-RELATED"/>
    <property type="match status" value="1"/>
</dbReference>
<dbReference type="Pfam" id="PF00891">
    <property type="entry name" value="Methyltransf_2"/>
    <property type="match status" value="1"/>
</dbReference>
<dbReference type="EMBL" id="JAGPNK010000011">
    <property type="protein sequence ID" value="KAH7311561.1"/>
    <property type="molecule type" value="Genomic_DNA"/>
</dbReference>
<keyword evidence="6" id="KW-1185">Reference proteome</keyword>
<dbReference type="InterPro" id="IPR036388">
    <property type="entry name" value="WH-like_DNA-bd_sf"/>
</dbReference>
<dbReference type="Gene3D" id="3.40.50.150">
    <property type="entry name" value="Vaccinia Virus protein VP39"/>
    <property type="match status" value="1"/>
</dbReference>
<dbReference type="GO" id="GO:0032259">
    <property type="term" value="P:methylation"/>
    <property type="evidence" value="ECO:0007669"/>
    <property type="project" value="UniProtKB-KW"/>
</dbReference>
<evidence type="ECO:0000256" key="3">
    <source>
        <dbReference type="ARBA" id="ARBA00022691"/>
    </source>
</evidence>
<accession>A0A8K0WNM8</accession>
<dbReference type="GO" id="GO:0008171">
    <property type="term" value="F:O-methyltransferase activity"/>
    <property type="evidence" value="ECO:0007669"/>
    <property type="project" value="InterPro"/>
</dbReference>
<evidence type="ECO:0000313" key="6">
    <source>
        <dbReference type="Proteomes" id="UP000813444"/>
    </source>
</evidence>
<feature type="domain" description="O-methyltransferase C-terminal" evidence="4">
    <location>
        <begin position="177"/>
        <end position="373"/>
    </location>
</feature>
<organism evidence="5 6">
    <name type="scientific">Stachybotrys elegans</name>
    <dbReference type="NCBI Taxonomy" id="80388"/>
    <lineage>
        <taxon>Eukaryota</taxon>
        <taxon>Fungi</taxon>
        <taxon>Dikarya</taxon>
        <taxon>Ascomycota</taxon>
        <taxon>Pezizomycotina</taxon>
        <taxon>Sordariomycetes</taxon>
        <taxon>Hypocreomycetidae</taxon>
        <taxon>Hypocreales</taxon>
        <taxon>Stachybotryaceae</taxon>
        <taxon>Stachybotrys</taxon>
    </lineage>
</organism>
<evidence type="ECO:0000256" key="1">
    <source>
        <dbReference type="ARBA" id="ARBA00022603"/>
    </source>
</evidence>
<dbReference type="PROSITE" id="PS51683">
    <property type="entry name" value="SAM_OMT_II"/>
    <property type="match status" value="1"/>
</dbReference>
<dbReference type="SUPFAM" id="SSF46785">
    <property type="entry name" value="Winged helix' DNA-binding domain"/>
    <property type="match status" value="1"/>
</dbReference>
<dbReference type="Gene3D" id="1.10.10.10">
    <property type="entry name" value="Winged helix-like DNA-binding domain superfamily/Winged helix DNA-binding domain"/>
    <property type="match status" value="1"/>
</dbReference>
<sequence length="397" mass="44333">MGVTDVSKALEEAKALVAALESYDGSEKAHLGLLNQATNVRSALETPTDTCTRWLENLSAAGAMHILVRTRAITKLSADASIGATELARECNLDASVITRCMRILLLSGIFEETAPDEYRHNGLSQAFLPEVLGTFVCMSTDFVRTWGVMPEYAKTHAPEDLYDLKKTPINFLNGHEGMTFYEALQLDEEERHLWNLTLQAMSKGFPIVGMFPFRDLEEQVTSEPDRPFIVDMGGGRGQALLELQEHCGGSYGSKLILQDLPIVIDSLSPEEIPGIEPMKHDVFTPQPVKNAHVYFMRRLLHDFYDPECLEILRNLVPAMGPSSRLIISDMLLPDLVVPGDDRTAYWLDLCLLCIGGRERKLREFEAMFAEVGLELVQVHRSSAGHVAMLETRVKRE</sequence>
<name>A0A8K0WNM8_9HYPO</name>
<gene>
    <name evidence="5" type="ORF">B0I35DRAFT_66284</name>
</gene>
<dbReference type="OrthoDB" id="1535081at2759"/>
<dbReference type="InterPro" id="IPR029063">
    <property type="entry name" value="SAM-dependent_MTases_sf"/>
</dbReference>
<proteinExistence type="predicted"/>
<evidence type="ECO:0000259" key="4">
    <source>
        <dbReference type="Pfam" id="PF00891"/>
    </source>
</evidence>
<dbReference type="Proteomes" id="UP000813444">
    <property type="component" value="Unassembled WGS sequence"/>
</dbReference>
<protein>
    <submittedName>
        <fullName evidence="5">S-adenosyl-L-methionine-dependent methyltransferase</fullName>
    </submittedName>
</protein>
<evidence type="ECO:0000313" key="5">
    <source>
        <dbReference type="EMBL" id="KAH7311561.1"/>
    </source>
</evidence>